<evidence type="ECO:0000313" key="7">
    <source>
        <dbReference type="Proteomes" id="UP000741863"/>
    </source>
</evidence>
<dbReference type="PANTHER" id="PTHR42988:SF2">
    <property type="entry name" value="CYCLIC NUCLEOTIDE PHOSPHODIESTERASE CBUA0032-RELATED"/>
    <property type="match status" value="1"/>
</dbReference>
<reference evidence="6 7" key="1">
    <citation type="submission" date="2021-01" db="EMBL/GenBank/DDBJ databases">
        <title>Genomic Encyclopedia of Type Strains, Phase IV (KMG-IV): sequencing the most valuable type-strain genomes for metagenomic binning, comparative biology and taxonomic classification.</title>
        <authorList>
            <person name="Goeker M."/>
        </authorList>
    </citation>
    <scope>NUCLEOTIDE SEQUENCE [LARGE SCALE GENOMIC DNA]</scope>
    <source>
        <strain evidence="6 7">DSM 25540</strain>
    </source>
</reference>
<keyword evidence="2" id="KW-0378">Hydrolase</keyword>
<keyword evidence="3" id="KW-0408">Iron</keyword>
<dbReference type="EMBL" id="JAFBEC010000005">
    <property type="protein sequence ID" value="MBM7632998.1"/>
    <property type="molecule type" value="Genomic_DNA"/>
</dbReference>
<dbReference type="InterPro" id="IPR004843">
    <property type="entry name" value="Calcineurin-like_PHP"/>
</dbReference>
<evidence type="ECO:0000256" key="4">
    <source>
        <dbReference type="ARBA" id="ARBA00025742"/>
    </source>
</evidence>
<protein>
    <submittedName>
        <fullName evidence="6">Phosphodiesterase</fullName>
    </submittedName>
</protein>
<comment type="similarity">
    <text evidence="4">Belongs to the cyclic nucleotide phosphodiesterase class-III family.</text>
</comment>
<dbReference type="Pfam" id="PF00149">
    <property type="entry name" value="Metallophos"/>
    <property type="match status" value="1"/>
</dbReference>
<evidence type="ECO:0000313" key="6">
    <source>
        <dbReference type="EMBL" id="MBM7632998.1"/>
    </source>
</evidence>
<dbReference type="InterPro" id="IPR029052">
    <property type="entry name" value="Metallo-depent_PP-like"/>
</dbReference>
<keyword evidence="7" id="KW-1185">Reference proteome</keyword>
<feature type="domain" description="Calcineurin-like phosphoesterase" evidence="5">
    <location>
        <begin position="3"/>
        <end position="196"/>
    </location>
</feature>
<organism evidence="6 7">
    <name type="scientific">Geomicrobium sediminis</name>
    <dbReference type="NCBI Taxonomy" id="1347788"/>
    <lineage>
        <taxon>Bacteria</taxon>
        <taxon>Bacillati</taxon>
        <taxon>Bacillota</taxon>
        <taxon>Bacilli</taxon>
        <taxon>Bacillales</taxon>
        <taxon>Geomicrobium</taxon>
    </lineage>
</organism>
<evidence type="ECO:0000256" key="1">
    <source>
        <dbReference type="ARBA" id="ARBA00022723"/>
    </source>
</evidence>
<dbReference type="SUPFAM" id="SSF56300">
    <property type="entry name" value="Metallo-dependent phosphatases"/>
    <property type="match status" value="1"/>
</dbReference>
<evidence type="ECO:0000256" key="2">
    <source>
        <dbReference type="ARBA" id="ARBA00022801"/>
    </source>
</evidence>
<keyword evidence="1" id="KW-0479">Metal-binding</keyword>
<name>A0ABS2PDV7_9BACL</name>
<dbReference type="Proteomes" id="UP000741863">
    <property type="component" value="Unassembled WGS sequence"/>
</dbReference>
<dbReference type="PANTHER" id="PTHR42988">
    <property type="entry name" value="PHOSPHOHYDROLASE"/>
    <property type="match status" value="1"/>
</dbReference>
<evidence type="ECO:0000256" key="3">
    <source>
        <dbReference type="ARBA" id="ARBA00023004"/>
    </source>
</evidence>
<comment type="caution">
    <text evidence="6">The sequence shown here is derived from an EMBL/GenBank/DDBJ whole genome shotgun (WGS) entry which is preliminary data.</text>
</comment>
<dbReference type="RefSeq" id="WP_204697489.1">
    <property type="nucleotide sequence ID" value="NZ_JAFBEC010000005.1"/>
</dbReference>
<accession>A0ABS2PDV7</accession>
<proteinExistence type="inferred from homology"/>
<evidence type="ECO:0000259" key="5">
    <source>
        <dbReference type="Pfam" id="PF00149"/>
    </source>
</evidence>
<dbReference type="InterPro" id="IPR050884">
    <property type="entry name" value="CNP_phosphodiesterase-III"/>
</dbReference>
<gene>
    <name evidence="6" type="ORF">JOD17_002092</name>
</gene>
<sequence length="275" mass="32434">MLTLALIGDLHYPVLENESIEFQTTRERFFSKFMNEFLRIPADYHLSIGDLTHHGKQDEFKQIYNEITSTEANWKHVLGNHDLYSLRKKEVEVLINQPRYQAFTTEEGLIVLLDTTRERRPDDWSGIIDLEQYEWLEKLVHEHTDLPIFVFAHHPLYNTTTRSAEWNGSIVREDAVHQLLTSHKRGGYYFCGHCHVHSIFKQNQWSYIQTAAVYDHPVARLVTIHNGRLDTSLYEIGDDQLLKDAQFIHHNVYKQETPFHTLGRYEDQKRTLSLS</sequence>
<dbReference type="Gene3D" id="3.60.21.10">
    <property type="match status" value="1"/>
</dbReference>